<accession>A0A2N0NWQ2</accession>
<name>A0A2N0NWQ2_9GLOM</name>
<dbReference type="VEuPathDB" id="FungiDB:RhiirA1_401836"/>
<protein>
    <submittedName>
        <fullName evidence="1">Uncharacterized protein</fullName>
    </submittedName>
</protein>
<dbReference type="VEuPathDB" id="FungiDB:FUN_002856"/>
<dbReference type="Proteomes" id="UP000232722">
    <property type="component" value="Unassembled WGS sequence"/>
</dbReference>
<dbReference type="AlphaFoldDB" id="A0A2N0NWQ2"/>
<proteinExistence type="predicted"/>
<comment type="caution">
    <text evidence="1">The sequence shown here is derived from an EMBL/GenBank/DDBJ whole genome shotgun (WGS) entry which is preliminary data.</text>
</comment>
<dbReference type="VEuPathDB" id="FungiDB:RhiirFUN_012446"/>
<dbReference type="EMBL" id="LLXJ01002378">
    <property type="protein sequence ID" value="PKB98997.1"/>
    <property type="molecule type" value="Genomic_DNA"/>
</dbReference>
<gene>
    <name evidence="1" type="ORF">RhiirA5_383515</name>
</gene>
<organism evidence="1 2">
    <name type="scientific">Rhizophagus irregularis</name>
    <dbReference type="NCBI Taxonomy" id="588596"/>
    <lineage>
        <taxon>Eukaryota</taxon>
        <taxon>Fungi</taxon>
        <taxon>Fungi incertae sedis</taxon>
        <taxon>Mucoromycota</taxon>
        <taxon>Glomeromycotina</taxon>
        <taxon>Glomeromycetes</taxon>
        <taxon>Glomerales</taxon>
        <taxon>Glomeraceae</taxon>
        <taxon>Rhizophagus</taxon>
    </lineage>
</organism>
<reference evidence="1 2" key="1">
    <citation type="submission" date="2016-04" db="EMBL/GenBank/DDBJ databases">
        <title>Genome analyses suggest a sexual origin of heterokaryosis in a supposedly ancient asexual fungus.</title>
        <authorList>
            <person name="Ropars J."/>
            <person name="Sedzielewska K."/>
            <person name="Noel J."/>
            <person name="Charron P."/>
            <person name="Farinelli L."/>
            <person name="Marton T."/>
            <person name="Kruger M."/>
            <person name="Pelin A."/>
            <person name="Brachmann A."/>
            <person name="Corradi N."/>
        </authorList>
    </citation>
    <scope>NUCLEOTIDE SEQUENCE [LARGE SCALE GENOMIC DNA]</scope>
    <source>
        <strain evidence="1 2">A5</strain>
    </source>
</reference>
<reference evidence="1 2" key="2">
    <citation type="submission" date="2017-09" db="EMBL/GenBank/DDBJ databases">
        <title>Extensive intraspecific genome diversity in a model arbuscular mycorrhizal fungus.</title>
        <authorList>
            <person name="Chen E.C."/>
            <person name="Morin E."/>
            <person name="Beaudet D."/>
            <person name="Noel J."/>
            <person name="Ndikumana S."/>
            <person name="Charron P."/>
            <person name="St-Onge C."/>
            <person name="Giorgi J."/>
            <person name="Grigoriev I.V."/>
            <person name="Roux C."/>
            <person name="Martin F.M."/>
            <person name="Corradi N."/>
        </authorList>
    </citation>
    <scope>NUCLEOTIDE SEQUENCE [LARGE SCALE GENOMIC DNA]</scope>
    <source>
        <strain evidence="1 2">A5</strain>
    </source>
</reference>
<sequence>MESRKKTAKAIREYQYNAVKKNTEGFITIKELLFEEIEKIPGWKIEKYPKKNLVKNVSAYVKRRHQYVINMNFLEKGQENSAKETIKKYLYRYPPEKETSNSVSNAVLTTETTETVMTMDEQDEELGALIAIDENKIDDTTRNNLIKNKENKPDIVHSMPTAIDEITYKLQNLGLELSIESHINSIIRNLQQLKYVFETAVLFVGNREILPVDDEHFTQIYNASTEFMDNFKEEFPSLVLACPGKVDGKEYIIVTMELPEETPVHILFKYNDFHVMIEYATSRYGFLSVNRSCNITKTFLPYQVQTILNECGFDLKDVVSWEEPIEVPIGVNTNIFIARKAIINGLNPLETFPYSELDGYGKGIGDIPGFITDNYQLVSTESFIQCARKTFPNEVVAYKWKFRKKGDLNEIIGPIISRRNKKINIRNLLYRGECRYRDIPRAIRYGIRPRNSELSDFGEDSGRNNVTTKYINEDEWISTVKGHICADDITKPGLPDHSEDIWVGAISGNYDEVIRCSKPQCSNFTQVVGITPAGWKAFKERLIAIIYVYS</sequence>
<evidence type="ECO:0000313" key="1">
    <source>
        <dbReference type="EMBL" id="PKB98997.1"/>
    </source>
</evidence>
<evidence type="ECO:0000313" key="2">
    <source>
        <dbReference type="Proteomes" id="UP000232722"/>
    </source>
</evidence>